<protein>
    <submittedName>
        <fullName evidence="2">Stage II sporulation protein P</fullName>
    </submittedName>
</protein>
<sequence length="366" mass="41223">MINKGITRTSYLISILGVSIIIFSLYTFFGFFNQAKIQNVLTGGRGNMLYVQLVNYVMPIVKVTSFDESDMAESTFSLKSGLLNYIGVNLTKPDEILKREISYFKVDNNSINYNNKSINVSNFQLKDGDITKNTGNSDSSNNANLNLPNQTYQVYNSKLKKNLDNSKPEILIYHSHTTESYGVYGKDNLDPTKNVCAVGDELAKTLSNDYGISVIHDTTIHNVLAYNSSYERSRETLNKYLSKYGDFKMIIDIHRDSDTNKNNVTTNIKGQNLGKFWFVMARNNPHFNNNMALVNSLLNTAKRDFPQLLINDGVFYYGHGIGAFNEDKSNNAFLLEMGAVSNTLEESKGTSKYVARMIAEYLNGKN</sequence>
<gene>
    <name evidence="2" type="ORF">Clopa_2657</name>
</gene>
<dbReference type="STRING" id="86416.Clopa_2657"/>
<organism evidence="2 3">
    <name type="scientific">Clostridium pasteurianum BC1</name>
    <dbReference type="NCBI Taxonomy" id="86416"/>
    <lineage>
        <taxon>Bacteria</taxon>
        <taxon>Bacillati</taxon>
        <taxon>Bacillota</taxon>
        <taxon>Clostridia</taxon>
        <taxon>Eubacteriales</taxon>
        <taxon>Clostridiaceae</taxon>
        <taxon>Clostridium</taxon>
    </lineage>
</organism>
<dbReference type="AlphaFoldDB" id="R4KD37"/>
<dbReference type="RefSeq" id="WP_015615809.1">
    <property type="nucleotide sequence ID" value="NC_021182.1"/>
</dbReference>
<dbReference type="NCBIfam" id="TIGR02867">
    <property type="entry name" value="spore_II_P"/>
    <property type="match status" value="1"/>
</dbReference>
<dbReference type="EMBL" id="CP003261">
    <property type="protein sequence ID" value="AGK97510.1"/>
    <property type="molecule type" value="Genomic_DNA"/>
</dbReference>
<dbReference type="HOGENOM" id="CLU_040895_2_0_9"/>
<name>R4KD37_CLOPA</name>
<dbReference type="OrthoDB" id="1633470at2"/>
<accession>R4KD37</accession>
<keyword evidence="3" id="KW-1185">Reference proteome</keyword>
<keyword evidence="1" id="KW-0472">Membrane</keyword>
<dbReference type="eggNOG" id="COG0860">
    <property type="taxonomic scope" value="Bacteria"/>
</dbReference>
<dbReference type="Pfam" id="PF07454">
    <property type="entry name" value="SpoIIP"/>
    <property type="match status" value="1"/>
</dbReference>
<keyword evidence="1" id="KW-0812">Transmembrane</keyword>
<evidence type="ECO:0000313" key="2">
    <source>
        <dbReference type="EMBL" id="AGK97510.1"/>
    </source>
</evidence>
<dbReference type="InterPro" id="IPR010897">
    <property type="entry name" value="Spore_II_P"/>
</dbReference>
<evidence type="ECO:0000256" key="1">
    <source>
        <dbReference type="SAM" id="Phobius"/>
    </source>
</evidence>
<reference evidence="2 3" key="1">
    <citation type="submission" date="2012-01" db="EMBL/GenBank/DDBJ databases">
        <title>Complete sequence of chromosome of Clostridium pasteurianum BC1.</title>
        <authorList>
            <consortium name="US DOE Joint Genome Institute"/>
            <person name="Lucas S."/>
            <person name="Han J."/>
            <person name="Lapidus A."/>
            <person name="Cheng J.-F."/>
            <person name="Goodwin L."/>
            <person name="Pitluck S."/>
            <person name="Peters L."/>
            <person name="Mikhailova N."/>
            <person name="Teshima H."/>
            <person name="Detter J.C."/>
            <person name="Han C."/>
            <person name="Tapia R."/>
            <person name="Land M."/>
            <person name="Hauser L."/>
            <person name="Kyrpides N."/>
            <person name="Ivanova N."/>
            <person name="Pagani I."/>
            <person name="Dunn J."/>
            <person name="Taghavi S."/>
            <person name="Francis A."/>
            <person name="van der Lelie D."/>
            <person name="Woyke T."/>
        </authorList>
    </citation>
    <scope>NUCLEOTIDE SEQUENCE [LARGE SCALE GENOMIC DNA]</scope>
    <source>
        <strain evidence="2 3">BC1</strain>
    </source>
</reference>
<dbReference type="PATRIC" id="fig|86416.3.peg.2650"/>
<dbReference type="KEGG" id="cpas:Clopa_2657"/>
<evidence type="ECO:0000313" key="3">
    <source>
        <dbReference type="Proteomes" id="UP000013523"/>
    </source>
</evidence>
<feature type="transmembrane region" description="Helical" evidence="1">
    <location>
        <begin position="12"/>
        <end position="32"/>
    </location>
</feature>
<dbReference type="Proteomes" id="UP000013523">
    <property type="component" value="Chromosome"/>
</dbReference>
<proteinExistence type="predicted"/>
<keyword evidence="1" id="KW-1133">Transmembrane helix</keyword>